<dbReference type="KEGG" id="hra:EI982_02260"/>
<protein>
    <recommendedName>
        <fullName evidence="4">DoxX family membrane protein</fullName>
    </recommendedName>
</protein>
<keyword evidence="1" id="KW-0812">Transmembrane</keyword>
<dbReference type="OrthoDB" id="267238at2157"/>
<dbReference type="Proteomes" id="UP000428325">
    <property type="component" value="Chromosome"/>
</dbReference>
<gene>
    <name evidence="2" type="ORF">EI982_02260</name>
</gene>
<evidence type="ECO:0000313" key="2">
    <source>
        <dbReference type="EMBL" id="QGX96579.1"/>
    </source>
</evidence>
<keyword evidence="1" id="KW-1133">Transmembrane helix</keyword>
<evidence type="ECO:0000313" key="3">
    <source>
        <dbReference type="Proteomes" id="UP000428325"/>
    </source>
</evidence>
<dbReference type="RefSeq" id="WP_157691042.1">
    <property type="nucleotide sequence ID" value="NZ_CP034345.1"/>
</dbReference>
<sequence>MGPMYVAAGALHFVVPELYVQIVPPVFPARLALVYLSGLAEVGVGIGVLLPRTRRYAAWTAVALLVAIFPANVYMATHGVVVEGMPGGGDPSGFVRWGRLPLQGVLILWALWYTRPADGPDSG</sequence>
<proteinExistence type="predicted"/>
<dbReference type="PANTHER" id="PTHR36974">
    <property type="entry name" value="MEMBRANE PROTEIN-RELATED"/>
    <property type="match status" value="1"/>
</dbReference>
<evidence type="ECO:0008006" key="4">
    <source>
        <dbReference type="Google" id="ProtNLM"/>
    </source>
</evidence>
<feature type="transmembrane region" description="Helical" evidence="1">
    <location>
        <begin position="57"/>
        <end position="77"/>
    </location>
</feature>
<dbReference type="PANTHER" id="PTHR36974:SF1">
    <property type="entry name" value="DOXX FAMILY MEMBRANE PROTEIN"/>
    <property type="match status" value="1"/>
</dbReference>
<name>A0A6B9FGZ2_9EURY</name>
<accession>A0A6B9FGZ2</accession>
<evidence type="ECO:0000256" key="1">
    <source>
        <dbReference type="SAM" id="Phobius"/>
    </source>
</evidence>
<keyword evidence="1" id="KW-0472">Membrane</keyword>
<dbReference type="AlphaFoldDB" id="A0A6B9FGZ2"/>
<organism evidence="2 3">
    <name type="scientific">Haloplanus rallus</name>
    <dbReference type="NCBI Taxonomy" id="1816183"/>
    <lineage>
        <taxon>Archaea</taxon>
        <taxon>Methanobacteriati</taxon>
        <taxon>Methanobacteriota</taxon>
        <taxon>Stenosarchaea group</taxon>
        <taxon>Halobacteria</taxon>
        <taxon>Halobacteriales</taxon>
        <taxon>Haloferacaceae</taxon>
        <taxon>Haloplanus</taxon>
    </lineage>
</organism>
<dbReference type="GeneID" id="99244678"/>
<reference evidence="2 3" key="1">
    <citation type="submission" date="2018-12" db="EMBL/GenBank/DDBJ databases">
        <title>Complete genome sequence of Haloplanus rallus MBLA0036.</title>
        <authorList>
            <person name="Nam Y.-d."/>
            <person name="Kang J."/>
            <person name="Chung W.-H."/>
            <person name="Park Y.S."/>
        </authorList>
    </citation>
    <scope>NUCLEOTIDE SEQUENCE [LARGE SCALE GENOMIC DNA]</scope>
    <source>
        <strain evidence="2 3">MBLA0036</strain>
    </source>
</reference>
<dbReference type="EMBL" id="CP034345">
    <property type="protein sequence ID" value="QGX96579.1"/>
    <property type="molecule type" value="Genomic_DNA"/>
</dbReference>
<keyword evidence="3" id="KW-1185">Reference proteome</keyword>
<feature type="transmembrane region" description="Helical" evidence="1">
    <location>
        <begin position="30"/>
        <end position="50"/>
    </location>
</feature>